<name>A0ABW3UTX3_9BACL</name>
<accession>A0ABW3UTX3</accession>
<dbReference type="RefSeq" id="WP_345588793.1">
    <property type="nucleotide sequence ID" value="NZ_BAABJG010000015.1"/>
</dbReference>
<dbReference type="EMBL" id="JBHTLU010000031">
    <property type="protein sequence ID" value="MFD1222904.1"/>
    <property type="molecule type" value="Genomic_DNA"/>
</dbReference>
<dbReference type="Proteomes" id="UP001597180">
    <property type="component" value="Unassembled WGS sequence"/>
</dbReference>
<sequence>MKLHVVIEGKEFPIQYEHADRYELVDFAPDGEEARYLVFKDDCILGKDGNLHADDFQIDAKY</sequence>
<proteinExistence type="predicted"/>
<keyword evidence="2" id="KW-1185">Reference proteome</keyword>
<gene>
    <name evidence="1" type="ORF">ACFQ4B_22565</name>
</gene>
<evidence type="ECO:0000313" key="2">
    <source>
        <dbReference type="Proteomes" id="UP001597180"/>
    </source>
</evidence>
<comment type="caution">
    <text evidence="1">The sequence shown here is derived from an EMBL/GenBank/DDBJ whole genome shotgun (WGS) entry which is preliminary data.</text>
</comment>
<organism evidence="1 2">
    <name type="scientific">Paenibacillus vulneris</name>
    <dbReference type="NCBI Taxonomy" id="1133364"/>
    <lineage>
        <taxon>Bacteria</taxon>
        <taxon>Bacillati</taxon>
        <taxon>Bacillota</taxon>
        <taxon>Bacilli</taxon>
        <taxon>Bacillales</taxon>
        <taxon>Paenibacillaceae</taxon>
        <taxon>Paenibacillus</taxon>
    </lineage>
</organism>
<evidence type="ECO:0000313" key="1">
    <source>
        <dbReference type="EMBL" id="MFD1222904.1"/>
    </source>
</evidence>
<reference evidence="2" key="1">
    <citation type="journal article" date="2019" name="Int. J. Syst. Evol. Microbiol.">
        <title>The Global Catalogue of Microorganisms (GCM) 10K type strain sequencing project: providing services to taxonomists for standard genome sequencing and annotation.</title>
        <authorList>
            <consortium name="The Broad Institute Genomics Platform"/>
            <consortium name="The Broad Institute Genome Sequencing Center for Infectious Disease"/>
            <person name="Wu L."/>
            <person name="Ma J."/>
        </authorList>
    </citation>
    <scope>NUCLEOTIDE SEQUENCE [LARGE SCALE GENOMIC DNA]</scope>
    <source>
        <strain evidence="2">CCUG 53270</strain>
    </source>
</reference>
<protein>
    <submittedName>
        <fullName evidence="1">Uncharacterized protein</fullName>
    </submittedName>
</protein>